<evidence type="ECO:0000256" key="4">
    <source>
        <dbReference type="SAM" id="MobiDB-lite"/>
    </source>
</evidence>
<dbReference type="RefSeq" id="WP_139982431.1">
    <property type="nucleotide sequence ID" value="NZ_CP041046.1"/>
</dbReference>
<gene>
    <name evidence="5" type="primary">pilW</name>
    <name evidence="5" type="ORF">FIV34_10390</name>
</gene>
<organism evidence="5 6">
    <name type="scientific">Luteibacter pinisoli</name>
    <dbReference type="NCBI Taxonomy" id="2589080"/>
    <lineage>
        <taxon>Bacteria</taxon>
        <taxon>Pseudomonadati</taxon>
        <taxon>Pseudomonadota</taxon>
        <taxon>Gammaproteobacteria</taxon>
        <taxon>Lysobacterales</taxon>
        <taxon>Rhodanobacteraceae</taxon>
        <taxon>Luteibacter</taxon>
    </lineage>
</organism>
<dbReference type="SMART" id="SM00028">
    <property type="entry name" value="TPR"/>
    <property type="match status" value="4"/>
</dbReference>
<dbReference type="AlphaFoldDB" id="A0A4Y5Z2L9"/>
<keyword evidence="6" id="KW-1185">Reference proteome</keyword>
<evidence type="ECO:0000313" key="5">
    <source>
        <dbReference type="EMBL" id="QDE39582.1"/>
    </source>
</evidence>
<dbReference type="SUPFAM" id="SSF48452">
    <property type="entry name" value="TPR-like"/>
    <property type="match status" value="1"/>
</dbReference>
<dbReference type="KEGG" id="lpy:FIV34_10390"/>
<name>A0A4Y5Z2L9_9GAMM</name>
<protein>
    <submittedName>
        <fullName evidence="5">Type IV pilus biogenesis/stability protein PilW</fullName>
    </submittedName>
</protein>
<keyword evidence="2 3" id="KW-0802">TPR repeat</keyword>
<dbReference type="InterPro" id="IPR051012">
    <property type="entry name" value="CellSynth/LPSAsmb/PSIAsmb"/>
</dbReference>
<keyword evidence="1" id="KW-0677">Repeat</keyword>
<dbReference type="OrthoDB" id="9814042at2"/>
<feature type="compositionally biased region" description="Basic and acidic residues" evidence="4">
    <location>
        <begin position="31"/>
        <end position="44"/>
    </location>
</feature>
<dbReference type="Pfam" id="PF13431">
    <property type="entry name" value="TPR_17"/>
    <property type="match status" value="1"/>
</dbReference>
<dbReference type="PROSITE" id="PS50293">
    <property type="entry name" value="TPR_REGION"/>
    <property type="match status" value="1"/>
</dbReference>
<feature type="repeat" description="TPR" evidence="3">
    <location>
        <begin position="148"/>
        <end position="181"/>
    </location>
</feature>
<evidence type="ECO:0000313" key="6">
    <source>
        <dbReference type="Proteomes" id="UP000316093"/>
    </source>
</evidence>
<evidence type="ECO:0000256" key="2">
    <source>
        <dbReference type="ARBA" id="ARBA00022803"/>
    </source>
</evidence>
<feature type="repeat" description="TPR" evidence="3">
    <location>
        <begin position="78"/>
        <end position="111"/>
    </location>
</feature>
<sequence length="261" mass="28768">MRLERWGMVAALAFACAGCVTTGGDGPGARLKQDTKADERRHGAEVHTDLGTKYMEQGNLEGAMGKLKKAIEFDPTYAPAHTVLAVLYERINDPVNAEIEYRKAMELDPKKGDPNNNLGAFLCKQGKAAEAKPYFDRALADPFYATPDVALSNAGTCAEKARDYDGAEVYFRKALDRNPRNPDALYQMANVLYLKNDAFRARAFLQRFDALGVASPDALKLGHDIELRLGNGEVAQDYAKRLREKFPDSEPAHALEATARQ</sequence>
<dbReference type="Gene3D" id="1.25.40.10">
    <property type="entry name" value="Tetratricopeptide repeat domain"/>
    <property type="match status" value="1"/>
</dbReference>
<dbReference type="NCBIfam" id="TIGR02521">
    <property type="entry name" value="type_IV_pilW"/>
    <property type="match status" value="1"/>
</dbReference>
<dbReference type="Proteomes" id="UP000316093">
    <property type="component" value="Chromosome"/>
</dbReference>
<dbReference type="PANTHER" id="PTHR45586">
    <property type="entry name" value="TPR REPEAT-CONTAINING PROTEIN PA4667"/>
    <property type="match status" value="1"/>
</dbReference>
<dbReference type="EMBL" id="CP041046">
    <property type="protein sequence ID" value="QDE39582.1"/>
    <property type="molecule type" value="Genomic_DNA"/>
</dbReference>
<proteinExistence type="predicted"/>
<feature type="repeat" description="TPR" evidence="3">
    <location>
        <begin position="44"/>
        <end position="77"/>
    </location>
</feature>
<accession>A0A4Y5Z2L9</accession>
<reference evidence="5 6" key="1">
    <citation type="submission" date="2019-06" db="EMBL/GenBank/DDBJ databases">
        <title>A complete genome sequence for Luteibacter pinisoli MAH-14.</title>
        <authorList>
            <person name="Baltrus D.A."/>
        </authorList>
    </citation>
    <scope>NUCLEOTIDE SEQUENCE [LARGE SCALE GENOMIC DNA]</scope>
    <source>
        <strain evidence="5 6">MAH-14</strain>
    </source>
</reference>
<dbReference type="Pfam" id="PF13414">
    <property type="entry name" value="TPR_11"/>
    <property type="match status" value="1"/>
</dbReference>
<feature type="region of interest" description="Disordered" evidence="4">
    <location>
        <begin position="25"/>
        <end position="44"/>
    </location>
</feature>
<dbReference type="InterPro" id="IPR011990">
    <property type="entry name" value="TPR-like_helical_dom_sf"/>
</dbReference>
<dbReference type="Pfam" id="PF14559">
    <property type="entry name" value="TPR_19"/>
    <property type="match status" value="1"/>
</dbReference>
<evidence type="ECO:0000256" key="3">
    <source>
        <dbReference type="PROSITE-ProRule" id="PRU00339"/>
    </source>
</evidence>
<dbReference type="PROSITE" id="PS51257">
    <property type="entry name" value="PROKAR_LIPOPROTEIN"/>
    <property type="match status" value="1"/>
</dbReference>
<dbReference type="InterPro" id="IPR013360">
    <property type="entry name" value="Pilus_4_PilW"/>
</dbReference>
<dbReference type="PROSITE" id="PS50005">
    <property type="entry name" value="TPR"/>
    <property type="match status" value="3"/>
</dbReference>
<evidence type="ECO:0000256" key="1">
    <source>
        <dbReference type="ARBA" id="ARBA00022737"/>
    </source>
</evidence>
<dbReference type="InterPro" id="IPR019734">
    <property type="entry name" value="TPR_rpt"/>
</dbReference>
<dbReference type="PANTHER" id="PTHR45586:SF1">
    <property type="entry name" value="LIPOPOLYSACCHARIDE ASSEMBLY PROTEIN B"/>
    <property type="match status" value="1"/>
</dbReference>